<keyword evidence="3" id="KW-1185">Reference proteome</keyword>
<protein>
    <recommendedName>
        <fullName evidence="1">Phosphoinositide phospholipase C beta 1-4-like EF-hand domain-containing protein</fullName>
    </recommendedName>
</protein>
<accession>A0A7R9Q8N7</accession>
<dbReference type="Proteomes" id="UP000759131">
    <property type="component" value="Unassembled WGS sequence"/>
</dbReference>
<dbReference type="Pfam" id="PF22631">
    <property type="entry name" value="PLCB1-4-like_EFh"/>
    <property type="match status" value="1"/>
</dbReference>
<evidence type="ECO:0000313" key="3">
    <source>
        <dbReference type="Proteomes" id="UP000759131"/>
    </source>
</evidence>
<dbReference type="AlphaFoldDB" id="A0A7R9Q8N7"/>
<dbReference type="InterPro" id="IPR011992">
    <property type="entry name" value="EF-hand-dom_pair"/>
</dbReference>
<gene>
    <name evidence="2" type="ORF">OSB1V03_LOCUS16012</name>
</gene>
<name>A0A7R9Q8N7_9ACAR</name>
<sequence length="65" mass="7645">MFIIIKMFATHRDDKKRVERALELCGLPTGKNDTILTDKIPINVFFTFYLNLVGRTEVKRIFENL</sequence>
<dbReference type="Gene3D" id="2.30.29.240">
    <property type="match status" value="1"/>
</dbReference>
<proteinExistence type="predicted"/>
<reference evidence="2" key="1">
    <citation type="submission" date="2020-11" db="EMBL/GenBank/DDBJ databases">
        <authorList>
            <person name="Tran Van P."/>
        </authorList>
    </citation>
    <scope>NUCLEOTIDE SEQUENCE</scope>
</reference>
<dbReference type="OrthoDB" id="269822at2759"/>
<dbReference type="SUPFAM" id="SSF47473">
    <property type="entry name" value="EF-hand"/>
    <property type="match status" value="1"/>
</dbReference>
<organism evidence="2">
    <name type="scientific">Medioppia subpectinata</name>
    <dbReference type="NCBI Taxonomy" id="1979941"/>
    <lineage>
        <taxon>Eukaryota</taxon>
        <taxon>Metazoa</taxon>
        <taxon>Ecdysozoa</taxon>
        <taxon>Arthropoda</taxon>
        <taxon>Chelicerata</taxon>
        <taxon>Arachnida</taxon>
        <taxon>Acari</taxon>
        <taxon>Acariformes</taxon>
        <taxon>Sarcoptiformes</taxon>
        <taxon>Oribatida</taxon>
        <taxon>Brachypylina</taxon>
        <taxon>Oppioidea</taxon>
        <taxon>Oppiidae</taxon>
        <taxon>Medioppia</taxon>
    </lineage>
</organism>
<dbReference type="EMBL" id="OC871877">
    <property type="protein sequence ID" value="CAD7635621.1"/>
    <property type="molecule type" value="Genomic_DNA"/>
</dbReference>
<feature type="non-terminal residue" evidence="2">
    <location>
        <position position="1"/>
    </location>
</feature>
<evidence type="ECO:0000259" key="1">
    <source>
        <dbReference type="Pfam" id="PF22631"/>
    </source>
</evidence>
<evidence type="ECO:0000313" key="2">
    <source>
        <dbReference type="EMBL" id="CAD7635621.1"/>
    </source>
</evidence>
<dbReference type="EMBL" id="CAJPIZ010017302">
    <property type="protein sequence ID" value="CAG2116051.1"/>
    <property type="molecule type" value="Genomic_DNA"/>
</dbReference>
<dbReference type="InterPro" id="IPR053945">
    <property type="entry name" value="PLCB1-4-like_EFh"/>
</dbReference>
<feature type="domain" description="Phosphoinositide phospholipase C beta 1-4-like EF-hand" evidence="1">
    <location>
        <begin position="4"/>
        <end position="52"/>
    </location>
</feature>